<evidence type="ECO:0000313" key="7">
    <source>
        <dbReference type="EMBL" id="QET02606.1"/>
    </source>
</evidence>
<feature type="transmembrane region" description="Helical" evidence="6">
    <location>
        <begin position="369"/>
        <end position="387"/>
    </location>
</feature>
<dbReference type="PANTHER" id="PTHR30250">
    <property type="entry name" value="PST FAMILY PREDICTED COLANIC ACID TRANSPORTER"/>
    <property type="match status" value="1"/>
</dbReference>
<comment type="subcellular location">
    <subcellularLocation>
        <location evidence="1">Cell membrane</location>
        <topology evidence="1">Multi-pass membrane protein</topology>
    </subcellularLocation>
</comment>
<reference evidence="7 8" key="1">
    <citation type="submission" date="2019-09" db="EMBL/GenBank/DDBJ databases">
        <title>FDA dAtabase for Regulatory Grade micrObial Sequences (FDA-ARGOS): Supporting development and validation of Infectious Disease Dx tests.</title>
        <authorList>
            <person name="Sciortino C."/>
            <person name="Tallon L."/>
            <person name="Sadzewicz L."/>
            <person name="Vavikolanu K."/>
            <person name="Mehta A."/>
            <person name="Aluvathingal J."/>
            <person name="Nadendla S."/>
            <person name="Nandy P."/>
            <person name="Geyer C."/>
            <person name="Yan Y."/>
            <person name="Sichtig H."/>
        </authorList>
    </citation>
    <scope>NUCLEOTIDE SEQUENCE [LARGE SCALE GENOMIC DNA]</scope>
    <source>
        <strain evidence="7 8">FDAARGOS_664</strain>
    </source>
</reference>
<gene>
    <name evidence="7" type="ORF">FOB72_11525</name>
</gene>
<feature type="transmembrane region" description="Helical" evidence="6">
    <location>
        <begin position="296"/>
        <end position="318"/>
    </location>
</feature>
<dbReference type="PANTHER" id="PTHR30250:SF26">
    <property type="entry name" value="PSMA PROTEIN"/>
    <property type="match status" value="1"/>
</dbReference>
<feature type="transmembrane region" description="Helical" evidence="6">
    <location>
        <begin position="265"/>
        <end position="284"/>
    </location>
</feature>
<dbReference type="GO" id="GO:0005886">
    <property type="term" value="C:plasma membrane"/>
    <property type="evidence" value="ECO:0007669"/>
    <property type="project" value="UniProtKB-SubCell"/>
</dbReference>
<keyword evidence="4 6" id="KW-1133">Transmembrane helix</keyword>
<dbReference type="InterPro" id="IPR050833">
    <property type="entry name" value="Poly_Biosynth_Transport"/>
</dbReference>
<evidence type="ECO:0000256" key="3">
    <source>
        <dbReference type="ARBA" id="ARBA00022692"/>
    </source>
</evidence>
<dbReference type="RefSeq" id="WP_150372637.1">
    <property type="nucleotide sequence ID" value="NZ_CP044065.1"/>
</dbReference>
<evidence type="ECO:0000256" key="5">
    <source>
        <dbReference type="ARBA" id="ARBA00023136"/>
    </source>
</evidence>
<keyword evidence="2" id="KW-1003">Cell membrane</keyword>
<feature type="transmembrane region" description="Helical" evidence="6">
    <location>
        <begin position="76"/>
        <end position="101"/>
    </location>
</feature>
<dbReference type="InterPro" id="IPR002797">
    <property type="entry name" value="Polysacc_synth"/>
</dbReference>
<feature type="transmembrane region" description="Helical" evidence="6">
    <location>
        <begin position="36"/>
        <end position="56"/>
    </location>
</feature>
<evidence type="ECO:0000256" key="4">
    <source>
        <dbReference type="ARBA" id="ARBA00022989"/>
    </source>
</evidence>
<feature type="transmembrane region" description="Helical" evidence="6">
    <location>
        <begin position="452"/>
        <end position="476"/>
    </location>
</feature>
<name>A0A5P2H405_9BURK</name>
<evidence type="ECO:0000313" key="8">
    <source>
        <dbReference type="Proteomes" id="UP000322822"/>
    </source>
</evidence>
<proteinExistence type="predicted"/>
<evidence type="ECO:0000256" key="6">
    <source>
        <dbReference type="SAM" id="Phobius"/>
    </source>
</evidence>
<accession>A0A5P2H405</accession>
<feature type="transmembrane region" description="Helical" evidence="6">
    <location>
        <begin position="7"/>
        <end position="30"/>
    </location>
</feature>
<dbReference type="OrthoDB" id="8766744at2"/>
<keyword evidence="5 6" id="KW-0472">Membrane</keyword>
<keyword evidence="3 6" id="KW-0812">Transmembrane</keyword>
<protein>
    <submittedName>
        <fullName evidence="7">Flippase</fullName>
    </submittedName>
</protein>
<dbReference type="Proteomes" id="UP000322822">
    <property type="component" value="Chromosome 1"/>
</dbReference>
<feature type="transmembrane region" description="Helical" evidence="6">
    <location>
        <begin position="179"/>
        <end position="200"/>
    </location>
</feature>
<dbReference type="AlphaFoldDB" id="A0A5P2H405"/>
<feature type="transmembrane region" description="Helical" evidence="6">
    <location>
        <begin position="154"/>
        <end position="173"/>
    </location>
</feature>
<feature type="transmembrane region" description="Helical" evidence="6">
    <location>
        <begin position="399"/>
        <end position="418"/>
    </location>
</feature>
<feature type="transmembrane region" description="Helical" evidence="6">
    <location>
        <begin position="121"/>
        <end position="142"/>
    </location>
</feature>
<organism evidence="7 8">
    <name type="scientific">Cupriavidus pauculus</name>
    <dbReference type="NCBI Taxonomy" id="82633"/>
    <lineage>
        <taxon>Bacteria</taxon>
        <taxon>Pseudomonadati</taxon>
        <taxon>Pseudomonadota</taxon>
        <taxon>Betaproteobacteria</taxon>
        <taxon>Burkholderiales</taxon>
        <taxon>Burkholderiaceae</taxon>
        <taxon>Cupriavidus</taxon>
    </lineage>
</organism>
<dbReference type="CDD" id="cd13128">
    <property type="entry name" value="MATE_Wzx_like"/>
    <property type="match status" value="1"/>
</dbReference>
<feature type="transmembrane region" description="Helical" evidence="6">
    <location>
        <begin position="338"/>
        <end position="357"/>
    </location>
</feature>
<sequence length="488" mass="52188">MLLRHTTFNLIGLGAPLLVAIVTIPPLIAALGPSRFGLLTMVWAVVSYFGLFDLGLGRALTQQLSLAFARGDDDSIGPLTATATVLMAVLGVVAGIALALGAPWGVDLIKSVPDRGEAIRAVYAMAFAMPSIILTSGFRGVLEAKSAFGIVNAIRLPLGLFTFLGPLAVVWHGNPGLDVIALVLALGRMVGCVVHAVFAWRVLTPTQRRLHVGRAEMKQLASSGGWLTVSNIISPIMGYVDRFVIGAVVSASAVAYYATPNEMVTKIWIIPGAVTAVLFPAFAARMADPDADNLGLVRASLTALYITVLPITAVLVLFGNELLTLWINAEFASHSTLLLQIFAVSILINCMAQIPYTLIQSAGQPRTTALLHCGILPIYLLSLWLLARTFGVTGAAWAWLLRMVIDACTLFFLSAPILRQPRTYFINRHVVTLSLLAALTFAGALFDNPWLRVLWVSIGIGLAVLCTKPVAMLMAYRARYAASRNTGS</sequence>
<evidence type="ECO:0000256" key="2">
    <source>
        <dbReference type="ARBA" id="ARBA00022475"/>
    </source>
</evidence>
<feature type="transmembrane region" description="Helical" evidence="6">
    <location>
        <begin position="430"/>
        <end position="446"/>
    </location>
</feature>
<dbReference type="Pfam" id="PF01943">
    <property type="entry name" value="Polysacc_synt"/>
    <property type="match status" value="1"/>
</dbReference>
<evidence type="ECO:0000256" key="1">
    <source>
        <dbReference type="ARBA" id="ARBA00004651"/>
    </source>
</evidence>
<dbReference type="EMBL" id="CP044065">
    <property type="protein sequence ID" value="QET02606.1"/>
    <property type="molecule type" value="Genomic_DNA"/>
</dbReference>